<keyword evidence="2" id="KW-0444">Lipid biosynthesis</keyword>
<dbReference type="GO" id="GO:0016020">
    <property type="term" value="C:membrane"/>
    <property type="evidence" value="ECO:0007669"/>
    <property type="project" value="GOC"/>
</dbReference>
<dbReference type="Pfam" id="PF13720">
    <property type="entry name" value="Acetyltransf_11"/>
    <property type="match status" value="1"/>
</dbReference>
<organism evidence="9 10">
    <name type="scientific">Paenibacillus crassostreae</name>
    <dbReference type="NCBI Taxonomy" id="1763538"/>
    <lineage>
        <taxon>Bacteria</taxon>
        <taxon>Bacillati</taxon>
        <taxon>Bacillota</taxon>
        <taxon>Bacilli</taxon>
        <taxon>Bacillales</taxon>
        <taxon>Paenibacillaceae</taxon>
        <taxon>Paenibacillus</taxon>
    </lineage>
</organism>
<dbReference type="InterPro" id="IPR001451">
    <property type="entry name" value="Hexapep"/>
</dbReference>
<evidence type="ECO:0000256" key="2">
    <source>
        <dbReference type="ARBA" id="ARBA00022516"/>
    </source>
</evidence>
<evidence type="ECO:0000313" key="9">
    <source>
        <dbReference type="EMBL" id="OAB76410.1"/>
    </source>
</evidence>
<evidence type="ECO:0000313" key="10">
    <source>
        <dbReference type="Proteomes" id="UP000077134"/>
    </source>
</evidence>
<sequence length="260" mass="28337">MIHSTAIIHPTAIIGENVTIGPFSIIEENVKIGNGCKIESHVLIGSHTTIGEENHIFQGAIIGSFPIDRTHKGQETYLSIGNNNIVREYTTISKGTVKGGGMTRIGDDNWIMSIVHIGHDVVIGNQSTITGNVQIAGHVEIEDNVTIGGSATIHQFCKIGRFSMIGAASFINLDIVPYSIASGYRAKICGINLVGLKRNGMTNDDIKTIKRINTLLFRKKLPLAQAIEEIHNLPQSMFKEHTLAFLNKSERGIARMRGSK</sequence>
<evidence type="ECO:0000256" key="6">
    <source>
        <dbReference type="ARBA" id="ARBA00023098"/>
    </source>
</evidence>
<dbReference type="PROSITE" id="PS00101">
    <property type="entry name" value="HEXAPEP_TRANSFERASES"/>
    <property type="match status" value="1"/>
</dbReference>
<evidence type="ECO:0000256" key="4">
    <source>
        <dbReference type="ARBA" id="ARBA00022679"/>
    </source>
</evidence>
<dbReference type="GO" id="GO:0008780">
    <property type="term" value="F:acyl-[acyl-carrier-protein]-UDP-N-acetylglucosamine O-acyltransferase activity"/>
    <property type="evidence" value="ECO:0007669"/>
    <property type="project" value="InterPro"/>
</dbReference>
<dbReference type="Pfam" id="PF00132">
    <property type="entry name" value="Hexapep"/>
    <property type="match status" value="2"/>
</dbReference>
<feature type="domain" description="UDP N-acetylglucosamine O-acyltransferase C-terminal" evidence="8">
    <location>
        <begin position="174"/>
        <end position="253"/>
    </location>
</feature>
<accession>A0A167FCI5</accession>
<dbReference type="InterPro" id="IPR029098">
    <property type="entry name" value="Acetyltransf_C"/>
</dbReference>
<keyword evidence="4" id="KW-0808">Transferase</keyword>
<evidence type="ECO:0000256" key="5">
    <source>
        <dbReference type="ARBA" id="ARBA00022737"/>
    </source>
</evidence>
<dbReference type="OrthoDB" id="9794407at2"/>
<dbReference type="InterPro" id="IPR010137">
    <property type="entry name" value="Lipid_A_LpxA"/>
</dbReference>
<evidence type="ECO:0000259" key="8">
    <source>
        <dbReference type="Pfam" id="PF13720"/>
    </source>
</evidence>
<protein>
    <recommendedName>
        <fullName evidence="8">UDP N-acetylglucosamine O-acyltransferase C-terminal domain-containing protein</fullName>
    </recommendedName>
</protein>
<keyword evidence="10" id="KW-1185">Reference proteome</keyword>
<dbReference type="NCBIfam" id="NF003657">
    <property type="entry name" value="PRK05289.1"/>
    <property type="match status" value="1"/>
</dbReference>
<keyword evidence="6" id="KW-0443">Lipid metabolism</keyword>
<dbReference type="AlphaFoldDB" id="A0A167FCI5"/>
<dbReference type="PANTHER" id="PTHR43480">
    <property type="entry name" value="ACYL-[ACYL-CARRIER-PROTEIN]--UDP-N-ACETYLGLUCOSAMINE O-ACYLTRANSFERASE"/>
    <property type="match status" value="1"/>
</dbReference>
<keyword evidence="7" id="KW-0012">Acyltransferase</keyword>
<evidence type="ECO:0000256" key="7">
    <source>
        <dbReference type="ARBA" id="ARBA00023315"/>
    </source>
</evidence>
<dbReference type="NCBIfam" id="TIGR01852">
    <property type="entry name" value="lipid_A_lpxA"/>
    <property type="match status" value="1"/>
</dbReference>
<name>A0A167FCI5_9BACL</name>
<dbReference type="PANTHER" id="PTHR43480:SF1">
    <property type="entry name" value="ACYL-[ACYL-CARRIER-PROTEIN]--UDP-N-ACETYLGLUCOSAMINE O-ACYLTRANSFERASE, MITOCHONDRIAL-RELATED"/>
    <property type="match status" value="1"/>
</dbReference>
<dbReference type="Proteomes" id="UP000077134">
    <property type="component" value="Unassembled WGS sequence"/>
</dbReference>
<evidence type="ECO:0000256" key="3">
    <source>
        <dbReference type="ARBA" id="ARBA00022556"/>
    </source>
</evidence>
<evidence type="ECO:0000256" key="1">
    <source>
        <dbReference type="ARBA" id="ARBA00022490"/>
    </source>
</evidence>
<dbReference type="KEGG" id="pcx:LPB68_00460"/>
<gene>
    <name evidence="9" type="ORF">PNBC_03075</name>
</gene>
<proteinExistence type="predicted"/>
<dbReference type="Gene3D" id="2.160.10.10">
    <property type="entry name" value="Hexapeptide repeat proteins"/>
    <property type="match status" value="1"/>
</dbReference>
<dbReference type="STRING" id="1763538.LPB68_00460"/>
<dbReference type="InterPro" id="IPR037157">
    <property type="entry name" value="Acetyltransf_C_sf"/>
</dbReference>
<keyword evidence="3" id="KW-0441">Lipid A biosynthesis</keyword>
<dbReference type="InterPro" id="IPR018357">
    <property type="entry name" value="Hexapep_transf_CS"/>
</dbReference>
<dbReference type="SUPFAM" id="SSF51161">
    <property type="entry name" value="Trimeric LpxA-like enzymes"/>
    <property type="match status" value="1"/>
</dbReference>
<keyword evidence="5" id="KW-0677">Repeat</keyword>
<dbReference type="CDD" id="cd03351">
    <property type="entry name" value="LbH_UDP-GlcNAc_AT"/>
    <property type="match status" value="1"/>
</dbReference>
<reference evidence="9 10" key="1">
    <citation type="submission" date="2016-02" db="EMBL/GenBank/DDBJ databases">
        <title>Paenibacillus sp. LPB0068, isolated from Crassostrea gigas.</title>
        <authorList>
            <person name="Shin S.-K."/>
            <person name="Yi H."/>
        </authorList>
    </citation>
    <scope>NUCLEOTIDE SEQUENCE [LARGE SCALE GENOMIC DNA]</scope>
    <source>
        <strain evidence="9 10">LPB0068</strain>
    </source>
</reference>
<dbReference type="Gene3D" id="1.20.1180.10">
    <property type="entry name" value="Udp N-acetylglucosamine O-acyltransferase, C-terminal domain"/>
    <property type="match status" value="1"/>
</dbReference>
<dbReference type="RefSeq" id="WP_068655106.1">
    <property type="nucleotide sequence ID" value="NZ_CP017770.1"/>
</dbReference>
<dbReference type="GO" id="GO:0009245">
    <property type="term" value="P:lipid A biosynthetic process"/>
    <property type="evidence" value="ECO:0007669"/>
    <property type="project" value="UniProtKB-KW"/>
</dbReference>
<keyword evidence="1" id="KW-0963">Cytoplasm</keyword>
<dbReference type="PIRSF" id="PIRSF000456">
    <property type="entry name" value="UDP-GlcNAc_acltr"/>
    <property type="match status" value="1"/>
</dbReference>
<dbReference type="InterPro" id="IPR011004">
    <property type="entry name" value="Trimer_LpxA-like_sf"/>
</dbReference>
<comment type="caution">
    <text evidence="9">The sequence shown here is derived from an EMBL/GenBank/DDBJ whole genome shotgun (WGS) entry which is preliminary data.</text>
</comment>
<dbReference type="EMBL" id="LSFN01000005">
    <property type="protein sequence ID" value="OAB76410.1"/>
    <property type="molecule type" value="Genomic_DNA"/>
</dbReference>